<feature type="chain" id="PRO_5026355420" description="BMERB domain-containing protein" evidence="3">
    <location>
        <begin position="17"/>
        <end position="161"/>
    </location>
</feature>
<keyword evidence="2" id="KW-0472">Membrane</keyword>
<keyword evidence="6" id="KW-1185">Reference proteome</keyword>
<dbReference type="SMART" id="SM01203">
    <property type="entry name" value="DUF3585"/>
    <property type="match status" value="1"/>
</dbReference>
<evidence type="ECO:0000259" key="4">
    <source>
        <dbReference type="Pfam" id="PF12130"/>
    </source>
</evidence>
<name>A0A6H5GS45_9HEMI</name>
<dbReference type="Proteomes" id="UP000479000">
    <property type="component" value="Unassembled WGS sequence"/>
</dbReference>
<dbReference type="OrthoDB" id="20799at2759"/>
<dbReference type="AlphaFoldDB" id="A0A6H5GS45"/>
<protein>
    <recommendedName>
        <fullName evidence="4">BMERB domain-containing protein</fullName>
    </recommendedName>
</protein>
<evidence type="ECO:0000313" key="5">
    <source>
        <dbReference type="EMBL" id="CAB0005361.1"/>
    </source>
</evidence>
<feature type="region of interest" description="Disordered" evidence="1">
    <location>
        <begin position="18"/>
        <end position="40"/>
    </location>
</feature>
<evidence type="ECO:0000256" key="3">
    <source>
        <dbReference type="SAM" id="SignalP"/>
    </source>
</evidence>
<keyword evidence="2" id="KW-1133">Transmembrane helix</keyword>
<accession>A0A6H5GS45</accession>
<evidence type="ECO:0000313" key="6">
    <source>
        <dbReference type="Proteomes" id="UP000479000"/>
    </source>
</evidence>
<dbReference type="InterPro" id="IPR022735">
    <property type="entry name" value="bMERB_dom"/>
</dbReference>
<gene>
    <name evidence="5" type="ORF">NTEN_LOCUS10838</name>
</gene>
<feature type="transmembrane region" description="Helical" evidence="2">
    <location>
        <begin position="133"/>
        <end position="158"/>
    </location>
</feature>
<keyword evidence="3" id="KW-0732">Signal</keyword>
<feature type="signal peptide" evidence="3">
    <location>
        <begin position="1"/>
        <end position="16"/>
    </location>
</feature>
<dbReference type="Pfam" id="PF12130">
    <property type="entry name" value="bMERB_dom"/>
    <property type="match status" value="1"/>
</dbReference>
<dbReference type="EMBL" id="CADCXU010016318">
    <property type="protein sequence ID" value="CAB0005361.1"/>
    <property type="molecule type" value="Genomic_DNA"/>
</dbReference>
<evidence type="ECO:0000256" key="2">
    <source>
        <dbReference type="SAM" id="Phobius"/>
    </source>
</evidence>
<organism evidence="5 6">
    <name type="scientific">Nesidiocoris tenuis</name>
    <dbReference type="NCBI Taxonomy" id="355587"/>
    <lineage>
        <taxon>Eukaryota</taxon>
        <taxon>Metazoa</taxon>
        <taxon>Ecdysozoa</taxon>
        <taxon>Arthropoda</taxon>
        <taxon>Hexapoda</taxon>
        <taxon>Insecta</taxon>
        <taxon>Pterygota</taxon>
        <taxon>Neoptera</taxon>
        <taxon>Paraneoptera</taxon>
        <taxon>Hemiptera</taxon>
        <taxon>Heteroptera</taxon>
        <taxon>Panheteroptera</taxon>
        <taxon>Cimicomorpha</taxon>
        <taxon>Miridae</taxon>
        <taxon>Dicyphina</taxon>
        <taxon>Nesidiocoris</taxon>
    </lineage>
</organism>
<evidence type="ECO:0000256" key="1">
    <source>
        <dbReference type="SAM" id="MobiDB-lite"/>
    </source>
</evidence>
<reference evidence="5 6" key="1">
    <citation type="submission" date="2020-02" db="EMBL/GenBank/DDBJ databases">
        <authorList>
            <person name="Ferguson B K."/>
        </authorList>
    </citation>
    <scope>NUCLEOTIDE SEQUENCE [LARGE SCALE GENOMIC DNA]</scope>
</reference>
<proteinExistence type="predicted"/>
<sequence length="161" mass="18575">MILILTHLIVFFHVQDKQNDAPPVPPPPQAYTPSQGENRNESELLAEWLRLTRERSEARSKEKTLVIRGQEIELEHRHARLQAQLSDIMSSAPDGRKSSEEVALEGRILREMLEIVERKNSLAAQLQAETQRWFYVPSGVVIALVFFLVHYLLVYFTLAWS</sequence>
<feature type="domain" description="BMERB" evidence="4">
    <location>
        <begin position="37"/>
        <end position="132"/>
    </location>
</feature>
<keyword evidence="2" id="KW-0812">Transmembrane</keyword>